<accession>A0ABP7NIX5</accession>
<evidence type="ECO:0000256" key="1">
    <source>
        <dbReference type="SAM" id="SignalP"/>
    </source>
</evidence>
<comment type="caution">
    <text evidence="2">The sequence shown here is derived from an EMBL/GenBank/DDBJ whole genome shotgun (WGS) entry which is preliminary data.</text>
</comment>
<name>A0ABP7NIX5_9GAMM</name>
<dbReference type="EMBL" id="BAABBO010000001">
    <property type="protein sequence ID" value="GAA3946551.1"/>
    <property type="molecule type" value="Genomic_DNA"/>
</dbReference>
<keyword evidence="3" id="KW-1185">Reference proteome</keyword>
<dbReference type="NCBIfam" id="TIGR03370">
    <property type="entry name" value="VPLPA-CTERM"/>
    <property type="match status" value="1"/>
</dbReference>
<feature type="chain" id="PRO_5047402344" description="Secreted protein" evidence="1">
    <location>
        <begin position="27"/>
        <end position="246"/>
    </location>
</feature>
<evidence type="ECO:0000313" key="3">
    <source>
        <dbReference type="Proteomes" id="UP001501337"/>
    </source>
</evidence>
<feature type="signal peptide" evidence="1">
    <location>
        <begin position="1"/>
        <end position="26"/>
    </location>
</feature>
<evidence type="ECO:0008006" key="4">
    <source>
        <dbReference type="Google" id="ProtNLM"/>
    </source>
</evidence>
<proteinExistence type="predicted"/>
<reference evidence="3" key="1">
    <citation type="journal article" date="2019" name="Int. J. Syst. Evol. Microbiol.">
        <title>The Global Catalogue of Microorganisms (GCM) 10K type strain sequencing project: providing services to taxonomists for standard genome sequencing and annotation.</title>
        <authorList>
            <consortium name="The Broad Institute Genomics Platform"/>
            <consortium name="The Broad Institute Genome Sequencing Center for Infectious Disease"/>
            <person name="Wu L."/>
            <person name="Ma J."/>
        </authorList>
    </citation>
    <scope>NUCLEOTIDE SEQUENCE [LARGE SCALE GENOMIC DNA]</scope>
    <source>
        <strain evidence="3">JCM 17555</strain>
    </source>
</reference>
<dbReference type="InterPro" id="IPR022472">
    <property type="entry name" value="VPLPA-CTERM"/>
</dbReference>
<keyword evidence="1" id="KW-0732">Signal</keyword>
<gene>
    <name evidence="2" type="ORF">GCM10022278_02140</name>
</gene>
<dbReference type="Proteomes" id="UP001501337">
    <property type="component" value="Unassembled WGS sequence"/>
</dbReference>
<protein>
    <recommendedName>
        <fullName evidence="4">Secreted protein</fullName>
    </recommendedName>
</protein>
<dbReference type="RefSeq" id="WP_344802400.1">
    <property type="nucleotide sequence ID" value="NZ_BAABBO010000001.1"/>
</dbReference>
<organism evidence="2 3">
    <name type="scientific">Allohahella marinimesophila</name>
    <dbReference type="NCBI Taxonomy" id="1054972"/>
    <lineage>
        <taxon>Bacteria</taxon>
        <taxon>Pseudomonadati</taxon>
        <taxon>Pseudomonadota</taxon>
        <taxon>Gammaproteobacteria</taxon>
        <taxon>Oceanospirillales</taxon>
        <taxon>Hahellaceae</taxon>
        <taxon>Allohahella</taxon>
    </lineage>
</organism>
<evidence type="ECO:0000313" key="2">
    <source>
        <dbReference type="EMBL" id="GAA3946551.1"/>
    </source>
</evidence>
<sequence>MNKHKGLMQTVAAVALTVGFSLPAAALSVDFTKAADASSGNGYGNSLTFGSMTARAYADTGYYGKLETAQLLQWNTGLGVCNRDERKNCGSPQHQVDNSHSKDLVAFFFDSAVNFDSVTIDPYGKFDRDISYWVGSVGTDFNLSGNTYSSLEAVGFGSRTDAHSTVSNHALTVGLSGTGNALLVSASIAGGYTGNDFFKISGLNISAVTGPDTPTPVPLPAAAWLMMSGLAAYGWTARKRKAATAA</sequence>